<dbReference type="EMBL" id="JBHTMN010000024">
    <property type="protein sequence ID" value="MFD1385148.1"/>
    <property type="molecule type" value="Genomic_DNA"/>
</dbReference>
<name>A0ABW4B4L2_9GAMM</name>
<dbReference type="RefSeq" id="WP_377370057.1">
    <property type="nucleotide sequence ID" value="NZ_JBHTMN010000024.1"/>
</dbReference>
<organism evidence="1 2">
    <name type="scientific">Rhodanobacter aciditrophus</name>
    <dbReference type="NCBI Taxonomy" id="1623218"/>
    <lineage>
        <taxon>Bacteria</taxon>
        <taxon>Pseudomonadati</taxon>
        <taxon>Pseudomonadota</taxon>
        <taxon>Gammaproteobacteria</taxon>
        <taxon>Lysobacterales</taxon>
        <taxon>Rhodanobacteraceae</taxon>
        <taxon>Rhodanobacter</taxon>
    </lineage>
</organism>
<proteinExistence type="predicted"/>
<accession>A0ABW4B4L2</accession>
<protein>
    <submittedName>
        <fullName evidence="1">Uncharacterized protein</fullName>
    </submittedName>
</protein>
<gene>
    <name evidence="1" type="ORF">ACFQ45_17495</name>
</gene>
<evidence type="ECO:0000313" key="1">
    <source>
        <dbReference type="EMBL" id="MFD1385148.1"/>
    </source>
</evidence>
<comment type="caution">
    <text evidence="1">The sequence shown here is derived from an EMBL/GenBank/DDBJ whole genome shotgun (WGS) entry which is preliminary data.</text>
</comment>
<keyword evidence="2" id="KW-1185">Reference proteome</keyword>
<reference evidence="2" key="1">
    <citation type="journal article" date="2019" name="Int. J. Syst. Evol. Microbiol.">
        <title>The Global Catalogue of Microorganisms (GCM) 10K type strain sequencing project: providing services to taxonomists for standard genome sequencing and annotation.</title>
        <authorList>
            <consortium name="The Broad Institute Genomics Platform"/>
            <consortium name="The Broad Institute Genome Sequencing Center for Infectious Disease"/>
            <person name="Wu L."/>
            <person name="Ma J."/>
        </authorList>
    </citation>
    <scope>NUCLEOTIDE SEQUENCE [LARGE SCALE GENOMIC DNA]</scope>
    <source>
        <strain evidence="2">JCM 30774</strain>
    </source>
</reference>
<dbReference type="Proteomes" id="UP001597059">
    <property type="component" value="Unassembled WGS sequence"/>
</dbReference>
<sequence>MFVTLQPLEEVTLSGRGETVVYISGSEPLLLMASNKRAEIPSGSQITFPAFDQFTVQNKGESPVTAELLVVEGEFRSLAEGSTVRIQGIIDPVEVNEVQRIVEAVTANIANTVDIRQITETLKTEITNQITASIAGTVDIRTITETLKADVMNTVTANIANTVDIRTITETLKANVMNTVTANIANTVDIRQITETLKTIETPATSLATFQKTFTAGETYIIPANTNRRDVTIMASEDNTDTVTVAGIPLRAGQYVELTKYTGAVTAQAVSADDQIFITEVIK</sequence>
<evidence type="ECO:0000313" key="2">
    <source>
        <dbReference type="Proteomes" id="UP001597059"/>
    </source>
</evidence>